<dbReference type="GO" id="GO:0016887">
    <property type="term" value="F:ATP hydrolysis activity"/>
    <property type="evidence" value="ECO:0007669"/>
    <property type="project" value="InterPro"/>
</dbReference>
<reference evidence="2 3" key="1">
    <citation type="submission" date="2016-05" db="EMBL/GenBank/DDBJ databases">
        <title>Single-cell genome of chain-forming Candidatus Thiomargarita nelsonii and comparison to other large sulfur-oxidizing bacteria.</title>
        <authorList>
            <person name="Winkel M."/>
            <person name="Salman V."/>
            <person name="Woyke T."/>
            <person name="Schulz-Vogt H."/>
            <person name="Richter M."/>
            <person name="Flood B."/>
            <person name="Bailey J."/>
            <person name="Amann R."/>
            <person name="Mussmann M."/>
        </authorList>
    </citation>
    <scope>NUCLEOTIDE SEQUENCE [LARGE SCALE GENOMIC DNA]</scope>
    <source>
        <strain evidence="2 3">THI036</strain>
    </source>
</reference>
<dbReference type="PANTHER" id="PTHR40396">
    <property type="entry name" value="ATPASE-LIKE PROTEIN"/>
    <property type="match status" value="1"/>
</dbReference>
<dbReference type="InterPro" id="IPR027417">
    <property type="entry name" value="P-loop_NTPase"/>
</dbReference>
<dbReference type="Pfam" id="PF13304">
    <property type="entry name" value="AAA_21"/>
    <property type="match status" value="1"/>
</dbReference>
<evidence type="ECO:0000313" key="3">
    <source>
        <dbReference type="Proteomes" id="UP000076962"/>
    </source>
</evidence>
<proteinExistence type="predicted"/>
<gene>
    <name evidence="2" type="ORF">THIOM_005383</name>
</gene>
<dbReference type="Proteomes" id="UP000076962">
    <property type="component" value="Unassembled WGS sequence"/>
</dbReference>
<evidence type="ECO:0000259" key="1">
    <source>
        <dbReference type="Pfam" id="PF13304"/>
    </source>
</evidence>
<dbReference type="Gene3D" id="3.40.50.300">
    <property type="entry name" value="P-loop containing nucleotide triphosphate hydrolases"/>
    <property type="match status" value="1"/>
</dbReference>
<evidence type="ECO:0000313" key="2">
    <source>
        <dbReference type="EMBL" id="OAD19003.1"/>
    </source>
</evidence>
<keyword evidence="3" id="KW-1185">Reference proteome</keyword>
<comment type="caution">
    <text evidence="2">The sequence shown here is derived from an EMBL/GenBank/DDBJ whole genome shotgun (WGS) entry which is preliminary data.</text>
</comment>
<organism evidence="2 3">
    <name type="scientific">Candidatus Thiomargarita nelsonii</name>
    <dbReference type="NCBI Taxonomy" id="1003181"/>
    <lineage>
        <taxon>Bacteria</taxon>
        <taxon>Pseudomonadati</taxon>
        <taxon>Pseudomonadota</taxon>
        <taxon>Gammaproteobacteria</taxon>
        <taxon>Thiotrichales</taxon>
        <taxon>Thiotrichaceae</taxon>
        <taxon>Thiomargarita</taxon>
    </lineage>
</organism>
<name>A0A176RTB9_9GAMM</name>
<dbReference type="AlphaFoldDB" id="A0A176RTB9"/>
<dbReference type="SUPFAM" id="SSF52540">
    <property type="entry name" value="P-loop containing nucleoside triphosphate hydrolases"/>
    <property type="match status" value="1"/>
</dbReference>
<dbReference type="InterPro" id="IPR003959">
    <property type="entry name" value="ATPase_AAA_core"/>
</dbReference>
<dbReference type="GO" id="GO:0005524">
    <property type="term" value="F:ATP binding"/>
    <property type="evidence" value="ECO:0007669"/>
    <property type="project" value="InterPro"/>
</dbReference>
<dbReference type="PANTHER" id="PTHR40396:SF1">
    <property type="entry name" value="ATPASE AAA-TYPE CORE DOMAIN-CONTAINING PROTEIN"/>
    <property type="match status" value="1"/>
</dbReference>
<accession>A0A176RTB9</accession>
<feature type="domain" description="ATPase AAA-type core" evidence="1">
    <location>
        <begin position="3"/>
        <end position="329"/>
    </location>
</feature>
<protein>
    <submittedName>
        <fullName evidence="2">Abortive infection protein</fullName>
    </submittedName>
</protein>
<dbReference type="EMBL" id="LUTY01002989">
    <property type="protein sequence ID" value="OAD19003.1"/>
    <property type="molecule type" value="Genomic_DNA"/>
</dbReference>
<sequence length="392" mass="45222">MVEAISFAKQLIVNGVQSTKPIPVTPFRLDKILRTQPSHFEFIIFYQNIRYHYGFIINNQRVLEEWLFVTPKTREVRYFERVTSETGKVTIELGGSLARQNSKQRQFIEFVAQGTRPNQLFLTEALERNVEKLKPLYGWFENILQVVPATPRYLPLEIRANKEKPFITFLSDFLKQADTGIHSIKTVEEEFDYDKHFPGLPEQIRLEIENDIRSGGTIIMFDEGSSYTLCANESGEPVLIRLETLHSGRDGSVVSFDFAKESAGTQRLTHLLPILVDLLSSEKVYIIDELDRSLHALLPKQFLEAYLKGVSNKHRSQLIFTTHDTHLLDLNLLRQDEIWFLEKDEQGASHLYSLVNLKMSPDLNIQKGYLQGRFGGIPFIGDIEQLGWFTQE</sequence>